<dbReference type="AlphaFoldDB" id="A0A5B7GSY1"/>
<feature type="compositionally biased region" description="Basic and acidic residues" evidence="1">
    <location>
        <begin position="29"/>
        <end position="42"/>
    </location>
</feature>
<keyword evidence="3" id="KW-1185">Reference proteome</keyword>
<sequence>MKIDGANLGSGRVVRADKEFCRAAVNRGKHGEVGRERDERLVRGGGGGGGGWEGLGK</sequence>
<dbReference type="Proteomes" id="UP000324222">
    <property type="component" value="Unassembled WGS sequence"/>
</dbReference>
<accession>A0A5B7GSY1</accession>
<evidence type="ECO:0000313" key="2">
    <source>
        <dbReference type="EMBL" id="MPC61932.1"/>
    </source>
</evidence>
<reference evidence="2 3" key="1">
    <citation type="submission" date="2019-05" db="EMBL/GenBank/DDBJ databases">
        <title>Another draft genome of Portunus trituberculatus and its Hox gene families provides insights of decapod evolution.</title>
        <authorList>
            <person name="Jeong J.-H."/>
            <person name="Song I."/>
            <person name="Kim S."/>
            <person name="Choi T."/>
            <person name="Kim D."/>
            <person name="Ryu S."/>
            <person name="Kim W."/>
        </authorList>
    </citation>
    <scope>NUCLEOTIDE SEQUENCE [LARGE SCALE GENOMIC DNA]</scope>
    <source>
        <tissue evidence="2">Muscle</tissue>
    </source>
</reference>
<evidence type="ECO:0000256" key="1">
    <source>
        <dbReference type="SAM" id="MobiDB-lite"/>
    </source>
</evidence>
<comment type="caution">
    <text evidence="2">The sequence shown here is derived from an EMBL/GenBank/DDBJ whole genome shotgun (WGS) entry which is preliminary data.</text>
</comment>
<proteinExistence type="predicted"/>
<protein>
    <submittedName>
        <fullName evidence="2">Uncharacterized protein</fullName>
    </submittedName>
</protein>
<feature type="region of interest" description="Disordered" evidence="1">
    <location>
        <begin position="29"/>
        <end position="57"/>
    </location>
</feature>
<name>A0A5B7GSY1_PORTR</name>
<dbReference type="EMBL" id="VSRR010019117">
    <property type="protein sequence ID" value="MPC61932.1"/>
    <property type="molecule type" value="Genomic_DNA"/>
</dbReference>
<evidence type="ECO:0000313" key="3">
    <source>
        <dbReference type="Proteomes" id="UP000324222"/>
    </source>
</evidence>
<feature type="compositionally biased region" description="Gly residues" evidence="1">
    <location>
        <begin position="43"/>
        <end position="57"/>
    </location>
</feature>
<gene>
    <name evidence="2" type="ORF">E2C01_056009</name>
</gene>
<organism evidence="2 3">
    <name type="scientific">Portunus trituberculatus</name>
    <name type="common">Swimming crab</name>
    <name type="synonym">Neptunus trituberculatus</name>
    <dbReference type="NCBI Taxonomy" id="210409"/>
    <lineage>
        <taxon>Eukaryota</taxon>
        <taxon>Metazoa</taxon>
        <taxon>Ecdysozoa</taxon>
        <taxon>Arthropoda</taxon>
        <taxon>Crustacea</taxon>
        <taxon>Multicrustacea</taxon>
        <taxon>Malacostraca</taxon>
        <taxon>Eumalacostraca</taxon>
        <taxon>Eucarida</taxon>
        <taxon>Decapoda</taxon>
        <taxon>Pleocyemata</taxon>
        <taxon>Brachyura</taxon>
        <taxon>Eubrachyura</taxon>
        <taxon>Portunoidea</taxon>
        <taxon>Portunidae</taxon>
        <taxon>Portuninae</taxon>
        <taxon>Portunus</taxon>
    </lineage>
</organism>